<evidence type="ECO:0000313" key="3">
    <source>
        <dbReference type="EMBL" id="QHQ63334.1"/>
    </source>
</evidence>
<dbReference type="InterPro" id="IPR038300">
    <property type="entry name" value="SASP_sf_alpha/beta"/>
</dbReference>
<name>A0A6P1TQW5_9FIRM</name>
<gene>
    <name evidence="3" type="ORF">Ana3638_23260</name>
</gene>
<organism evidence="3 4">
    <name type="scientific">Anaerocolumna sedimenticola</name>
    <dbReference type="NCBI Taxonomy" id="2696063"/>
    <lineage>
        <taxon>Bacteria</taxon>
        <taxon>Bacillati</taxon>
        <taxon>Bacillota</taxon>
        <taxon>Clostridia</taxon>
        <taxon>Lachnospirales</taxon>
        <taxon>Lachnospiraceae</taxon>
        <taxon>Anaerocolumna</taxon>
    </lineage>
</organism>
<dbReference type="Proteomes" id="UP000464314">
    <property type="component" value="Chromosome"/>
</dbReference>
<dbReference type="GO" id="GO:0030435">
    <property type="term" value="P:sporulation resulting in formation of a cellular spore"/>
    <property type="evidence" value="ECO:0007669"/>
    <property type="project" value="UniProtKB-KW"/>
</dbReference>
<accession>A0A6P1TQW5</accession>
<dbReference type="KEGG" id="anr:Ana3638_23260"/>
<dbReference type="InterPro" id="IPR001448">
    <property type="entry name" value="SASP_alpha/beta-type"/>
</dbReference>
<comment type="function">
    <text evidence="1">SASP are bound to spore DNA. They are double-stranded DNA-binding proteins that cause DNA to change to an a-like conformation. They protect the DNA backbone from chemical and enzymatic cleavage and are thus involved in dormant spore's high resistance to UV light.</text>
</comment>
<sequence>MSKRTNLIPEARAALEQLKYEIANETGIPIKNNATSEMTSYQYGYMVKKMIEAQKKQMEDESKKI</sequence>
<reference evidence="3 4" key="1">
    <citation type="submission" date="2020-01" db="EMBL/GenBank/DDBJ databases">
        <title>Genome analysis of Anaerocolumna sp. CBA3638.</title>
        <authorList>
            <person name="Kim J."/>
            <person name="Roh S.W."/>
        </authorList>
    </citation>
    <scope>NUCLEOTIDE SEQUENCE [LARGE SCALE GENOMIC DNA]</scope>
    <source>
        <strain evidence="3 4">CBA3638</strain>
    </source>
</reference>
<keyword evidence="4" id="KW-1185">Reference proteome</keyword>
<dbReference type="RefSeq" id="WP_161840156.1">
    <property type="nucleotide sequence ID" value="NZ_CP048000.1"/>
</dbReference>
<dbReference type="InterPro" id="IPR050847">
    <property type="entry name" value="SASP_DNA-binding"/>
</dbReference>
<dbReference type="Pfam" id="PF00269">
    <property type="entry name" value="SASP"/>
    <property type="match status" value="1"/>
</dbReference>
<dbReference type="PANTHER" id="PTHR36107">
    <property type="entry name" value="SMALL, ACID-SOLUBLE SPORE PROTEIN A"/>
    <property type="match status" value="1"/>
</dbReference>
<keyword evidence="2" id="KW-0749">Sporulation</keyword>
<dbReference type="Gene3D" id="6.10.10.80">
    <property type="entry name" value="Small, acid-soluble spore protein, alpha/beta type-like"/>
    <property type="match status" value="1"/>
</dbReference>
<protein>
    <submittedName>
        <fullName evidence="3">Small, acid-soluble spore protein, alpha/beta type</fullName>
    </submittedName>
</protein>
<dbReference type="EMBL" id="CP048000">
    <property type="protein sequence ID" value="QHQ63334.1"/>
    <property type="molecule type" value="Genomic_DNA"/>
</dbReference>
<dbReference type="GO" id="GO:0003690">
    <property type="term" value="F:double-stranded DNA binding"/>
    <property type="evidence" value="ECO:0007669"/>
    <property type="project" value="InterPro"/>
</dbReference>
<evidence type="ECO:0000256" key="1">
    <source>
        <dbReference type="ARBA" id="ARBA00003863"/>
    </source>
</evidence>
<evidence type="ECO:0000313" key="4">
    <source>
        <dbReference type="Proteomes" id="UP000464314"/>
    </source>
</evidence>
<dbReference type="GO" id="GO:0006265">
    <property type="term" value="P:DNA topological change"/>
    <property type="evidence" value="ECO:0007669"/>
    <property type="project" value="InterPro"/>
</dbReference>
<evidence type="ECO:0000256" key="2">
    <source>
        <dbReference type="ARBA" id="ARBA00022969"/>
    </source>
</evidence>
<dbReference type="PANTHER" id="PTHR36107:SF1">
    <property type="entry name" value="SMALL, ACID-SOLUBLE SPORE PROTEIN A"/>
    <property type="match status" value="1"/>
</dbReference>
<dbReference type="AlphaFoldDB" id="A0A6P1TQW5"/>
<proteinExistence type="predicted"/>